<keyword evidence="4 8" id="KW-0812">Transmembrane</keyword>
<evidence type="ECO:0000256" key="8">
    <source>
        <dbReference type="SAM" id="Phobius"/>
    </source>
</evidence>
<evidence type="ECO:0000313" key="9">
    <source>
        <dbReference type="EMBL" id="MBM3222496.1"/>
    </source>
</evidence>
<evidence type="ECO:0000256" key="7">
    <source>
        <dbReference type="ARBA" id="ARBA00023136"/>
    </source>
</evidence>
<protein>
    <submittedName>
        <fullName evidence="9">Rod shape-determining protein MreD</fullName>
    </submittedName>
</protein>
<proteinExistence type="inferred from homology"/>
<evidence type="ECO:0000256" key="5">
    <source>
        <dbReference type="ARBA" id="ARBA00022960"/>
    </source>
</evidence>
<comment type="caution">
    <text evidence="9">The sequence shown here is derived from an EMBL/GenBank/DDBJ whole genome shotgun (WGS) entry which is preliminary data.</text>
</comment>
<dbReference type="NCBIfam" id="TIGR03426">
    <property type="entry name" value="shape_MreD"/>
    <property type="match status" value="1"/>
</dbReference>
<evidence type="ECO:0000256" key="4">
    <source>
        <dbReference type="ARBA" id="ARBA00022692"/>
    </source>
</evidence>
<evidence type="ECO:0000256" key="2">
    <source>
        <dbReference type="ARBA" id="ARBA00007776"/>
    </source>
</evidence>
<dbReference type="Proteomes" id="UP000712673">
    <property type="component" value="Unassembled WGS sequence"/>
</dbReference>
<feature type="transmembrane region" description="Helical" evidence="8">
    <location>
        <begin position="128"/>
        <end position="152"/>
    </location>
</feature>
<keyword evidence="5" id="KW-0133">Cell shape</keyword>
<dbReference type="GO" id="GO:0005886">
    <property type="term" value="C:plasma membrane"/>
    <property type="evidence" value="ECO:0007669"/>
    <property type="project" value="UniProtKB-SubCell"/>
</dbReference>
<keyword evidence="6 8" id="KW-1133">Transmembrane helix</keyword>
<feature type="transmembrane region" description="Helical" evidence="8">
    <location>
        <begin position="28"/>
        <end position="46"/>
    </location>
</feature>
<evidence type="ECO:0000256" key="1">
    <source>
        <dbReference type="ARBA" id="ARBA00004651"/>
    </source>
</evidence>
<keyword evidence="7 8" id="KW-0472">Membrane</keyword>
<organism evidence="9 10">
    <name type="scientific">Tectimicrobiota bacterium</name>
    <dbReference type="NCBI Taxonomy" id="2528274"/>
    <lineage>
        <taxon>Bacteria</taxon>
        <taxon>Pseudomonadati</taxon>
        <taxon>Nitrospinota/Tectimicrobiota group</taxon>
        <taxon>Candidatus Tectimicrobiota</taxon>
    </lineage>
</organism>
<comment type="subcellular location">
    <subcellularLocation>
        <location evidence="1">Cell membrane</location>
        <topology evidence="1">Multi-pass membrane protein</topology>
    </subcellularLocation>
</comment>
<dbReference type="EMBL" id="VGLS01000025">
    <property type="protein sequence ID" value="MBM3222496.1"/>
    <property type="molecule type" value="Genomic_DNA"/>
</dbReference>
<reference evidence="9" key="1">
    <citation type="submission" date="2019-03" db="EMBL/GenBank/DDBJ databases">
        <title>Lake Tanganyika Metagenome-Assembled Genomes (MAGs).</title>
        <authorList>
            <person name="Tran P."/>
        </authorList>
    </citation>
    <scope>NUCLEOTIDE SEQUENCE</scope>
    <source>
        <strain evidence="9">K_DeepCast_65m_m2_066</strain>
    </source>
</reference>
<dbReference type="Pfam" id="PF04093">
    <property type="entry name" value="MreD"/>
    <property type="match status" value="1"/>
</dbReference>
<accession>A0A938B0Z0</accession>
<keyword evidence="3" id="KW-1003">Cell membrane</keyword>
<comment type="similarity">
    <text evidence="2">Belongs to the MreD family.</text>
</comment>
<evidence type="ECO:0000256" key="3">
    <source>
        <dbReference type="ARBA" id="ARBA00022475"/>
    </source>
</evidence>
<sequence length="166" mass="17872">MFSVVYAAAVVMALLAQTSPLLFTVGPGLRVDLTLVVVVYVSLFWGGERALLAGFLTGLGQDTLSSDVLGLHAFSKSLTAFVVHTLSRHVQSQSLIAQVVFACLAVLIDTLAHLVVMVVFQLPMLPGAVVFSTFVQQTCLSMLIAPCVCYTLQRAMHYGRVRQDKG</sequence>
<dbReference type="InterPro" id="IPR007227">
    <property type="entry name" value="Cell_shape_determining_MreD"/>
</dbReference>
<evidence type="ECO:0000313" key="10">
    <source>
        <dbReference type="Proteomes" id="UP000712673"/>
    </source>
</evidence>
<evidence type="ECO:0000256" key="6">
    <source>
        <dbReference type="ARBA" id="ARBA00022989"/>
    </source>
</evidence>
<name>A0A938B0Z0_UNCTE</name>
<feature type="transmembrane region" description="Helical" evidence="8">
    <location>
        <begin position="95"/>
        <end position="122"/>
    </location>
</feature>
<dbReference type="GO" id="GO:0008360">
    <property type="term" value="P:regulation of cell shape"/>
    <property type="evidence" value="ECO:0007669"/>
    <property type="project" value="UniProtKB-KW"/>
</dbReference>
<dbReference type="AlphaFoldDB" id="A0A938B0Z0"/>
<gene>
    <name evidence="9" type="primary">mreD</name>
    <name evidence="9" type="ORF">FJZ47_01645</name>
</gene>